<dbReference type="SUPFAM" id="SSF57938">
    <property type="entry name" value="DnaJ/Hsp40 cysteine-rich domain"/>
    <property type="match status" value="1"/>
</dbReference>
<protein>
    <recommendedName>
        <fullName evidence="3">CR-type domain-containing protein</fullName>
    </recommendedName>
</protein>
<sequence>MIKMLSAKKIKCAFCKGTGVHPYSLLGKCVSCRGKGEIIFKCPTIQCPSCKGSGKSLNSPRLACLQCKGIGVIKKSKSENKLADIIGDRLGEIVKRLGWMRKEIENKEKEIKHKLKPARPYMGKIKKETLWLKTLLLNKIKKIWTSILGKKQ</sequence>
<name>A0A1F5S711_9BACT</name>
<dbReference type="EMBL" id="MFFS01000024">
    <property type="protein sequence ID" value="OGF22490.1"/>
    <property type="molecule type" value="Genomic_DNA"/>
</dbReference>
<evidence type="ECO:0008006" key="3">
    <source>
        <dbReference type="Google" id="ProtNLM"/>
    </source>
</evidence>
<dbReference type="Proteomes" id="UP000178323">
    <property type="component" value="Unassembled WGS sequence"/>
</dbReference>
<gene>
    <name evidence="1" type="ORF">A2Y83_05460</name>
</gene>
<dbReference type="InterPro" id="IPR036410">
    <property type="entry name" value="HSP_DnaJ_Cys-rich_dom_sf"/>
</dbReference>
<dbReference type="STRING" id="1797985.A2Y83_05460"/>
<organism evidence="1 2">
    <name type="scientific">Candidatus Falkowbacteria bacterium RBG_13_39_14</name>
    <dbReference type="NCBI Taxonomy" id="1797985"/>
    <lineage>
        <taxon>Bacteria</taxon>
        <taxon>Candidatus Falkowiibacteriota</taxon>
    </lineage>
</organism>
<accession>A0A1F5S711</accession>
<evidence type="ECO:0000313" key="1">
    <source>
        <dbReference type="EMBL" id="OGF22490.1"/>
    </source>
</evidence>
<evidence type="ECO:0000313" key="2">
    <source>
        <dbReference type="Proteomes" id="UP000178323"/>
    </source>
</evidence>
<dbReference type="Gene3D" id="2.10.230.10">
    <property type="entry name" value="Heat shock protein DnaJ, cysteine-rich domain"/>
    <property type="match status" value="1"/>
</dbReference>
<reference evidence="1 2" key="1">
    <citation type="journal article" date="2016" name="Nat. Commun.">
        <title>Thousands of microbial genomes shed light on interconnected biogeochemical processes in an aquifer system.</title>
        <authorList>
            <person name="Anantharaman K."/>
            <person name="Brown C.T."/>
            <person name="Hug L.A."/>
            <person name="Sharon I."/>
            <person name="Castelle C.J."/>
            <person name="Probst A.J."/>
            <person name="Thomas B.C."/>
            <person name="Singh A."/>
            <person name="Wilkins M.J."/>
            <person name="Karaoz U."/>
            <person name="Brodie E.L."/>
            <person name="Williams K.H."/>
            <person name="Hubbard S.S."/>
            <person name="Banfield J.F."/>
        </authorList>
    </citation>
    <scope>NUCLEOTIDE SEQUENCE [LARGE SCALE GENOMIC DNA]</scope>
</reference>
<comment type="caution">
    <text evidence="1">The sequence shown here is derived from an EMBL/GenBank/DDBJ whole genome shotgun (WGS) entry which is preliminary data.</text>
</comment>
<proteinExistence type="predicted"/>
<dbReference type="AlphaFoldDB" id="A0A1F5S711"/>